<evidence type="ECO:0000313" key="2">
    <source>
        <dbReference type="Proteomes" id="UP000265520"/>
    </source>
</evidence>
<name>A0A392USK7_9FABA</name>
<organism evidence="1 2">
    <name type="scientific">Trifolium medium</name>
    <dbReference type="NCBI Taxonomy" id="97028"/>
    <lineage>
        <taxon>Eukaryota</taxon>
        <taxon>Viridiplantae</taxon>
        <taxon>Streptophyta</taxon>
        <taxon>Embryophyta</taxon>
        <taxon>Tracheophyta</taxon>
        <taxon>Spermatophyta</taxon>
        <taxon>Magnoliopsida</taxon>
        <taxon>eudicotyledons</taxon>
        <taxon>Gunneridae</taxon>
        <taxon>Pentapetalae</taxon>
        <taxon>rosids</taxon>
        <taxon>fabids</taxon>
        <taxon>Fabales</taxon>
        <taxon>Fabaceae</taxon>
        <taxon>Papilionoideae</taxon>
        <taxon>50 kb inversion clade</taxon>
        <taxon>NPAAA clade</taxon>
        <taxon>Hologalegina</taxon>
        <taxon>IRL clade</taxon>
        <taxon>Trifolieae</taxon>
        <taxon>Trifolium</taxon>
    </lineage>
</organism>
<keyword evidence="1" id="KW-0269">Exonuclease</keyword>
<dbReference type="GO" id="GO:0004519">
    <property type="term" value="F:endonuclease activity"/>
    <property type="evidence" value="ECO:0007669"/>
    <property type="project" value="UniProtKB-KW"/>
</dbReference>
<dbReference type="Proteomes" id="UP000265520">
    <property type="component" value="Unassembled WGS sequence"/>
</dbReference>
<feature type="non-terminal residue" evidence="1">
    <location>
        <position position="1"/>
    </location>
</feature>
<evidence type="ECO:0000313" key="1">
    <source>
        <dbReference type="EMBL" id="MCI74755.1"/>
    </source>
</evidence>
<dbReference type="AlphaFoldDB" id="A0A392USK7"/>
<keyword evidence="1" id="KW-0540">Nuclease</keyword>
<dbReference type="EMBL" id="LXQA010867178">
    <property type="protein sequence ID" value="MCI74755.1"/>
    <property type="molecule type" value="Genomic_DNA"/>
</dbReference>
<sequence length="53" mass="6082">SEEEFYLFNIYAPCENNAKQLLWDSLTGQLQQLGGIRCVGISMQFDVKRKDAL</sequence>
<proteinExistence type="predicted"/>
<keyword evidence="1" id="KW-0378">Hydrolase</keyword>
<dbReference type="GO" id="GO:0004527">
    <property type="term" value="F:exonuclease activity"/>
    <property type="evidence" value="ECO:0007669"/>
    <property type="project" value="UniProtKB-KW"/>
</dbReference>
<comment type="caution">
    <text evidence="1">The sequence shown here is derived from an EMBL/GenBank/DDBJ whole genome shotgun (WGS) entry which is preliminary data.</text>
</comment>
<keyword evidence="1" id="KW-0255">Endonuclease</keyword>
<accession>A0A392USK7</accession>
<reference evidence="1 2" key="1">
    <citation type="journal article" date="2018" name="Front. Plant Sci.">
        <title>Red Clover (Trifolium pratense) and Zigzag Clover (T. medium) - A Picture of Genomic Similarities and Differences.</title>
        <authorList>
            <person name="Dluhosova J."/>
            <person name="Istvanek J."/>
            <person name="Nedelnik J."/>
            <person name="Repkova J."/>
        </authorList>
    </citation>
    <scope>NUCLEOTIDE SEQUENCE [LARGE SCALE GENOMIC DNA]</scope>
    <source>
        <strain evidence="2">cv. 10/8</strain>
        <tissue evidence="1">Leaf</tissue>
    </source>
</reference>
<protein>
    <submittedName>
        <fullName evidence="1">Endonuclease/exonuclease/phosphatase family protein</fullName>
    </submittedName>
</protein>
<keyword evidence="2" id="KW-1185">Reference proteome</keyword>